<gene>
    <name evidence="2" type="ordered locus">MYSTI_00067</name>
</gene>
<dbReference type="Pfam" id="PF07607">
    <property type="entry name" value="DUF1570"/>
    <property type="match status" value="1"/>
</dbReference>
<evidence type="ECO:0000313" key="3">
    <source>
        <dbReference type="Proteomes" id="UP000011131"/>
    </source>
</evidence>
<reference evidence="2 3" key="1">
    <citation type="journal article" date="2013" name="Genome Announc.">
        <title>Complete genome sequence of Myxococcus stipitatus strain DSM 14675, a fruiting myxobacterium.</title>
        <authorList>
            <person name="Huntley S."/>
            <person name="Kneip S."/>
            <person name="Treuner-Lange A."/>
            <person name="Sogaard-Andersen L."/>
        </authorList>
    </citation>
    <scope>NUCLEOTIDE SEQUENCE [LARGE SCALE GENOMIC DNA]</scope>
    <source>
        <strain evidence="3">DSM 14675 / JCM 12634 / Mx s8</strain>
    </source>
</reference>
<keyword evidence="3" id="KW-1185">Reference proteome</keyword>
<dbReference type="KEGG" id="msd:MYSTI_00067"/>
<dbReference type="InterPro" id="IPR011990">
    <property type="entry name" value="TPR-like_helical_dom_sf"/>
</dbReference>
<dbReference type="AlphaFoldDB" id="L7TY55"/>
<dbReference type="Gene3D" id="1.25.40.10">
    <property type="entry name" value="Tetratricopeptide repeat domain"/>
    <property type="match status" value="1"/>
</dbReference>
<dbReference type="PATRIC" id="fig|1278073.3.peg.73"/>
<name>L7TY55_MYXSD</name>
<evidence type="ECO:0000313" key="2">
    <source>
        <dbReference type="EMBL" id="AGC41426.1"/>
    </source>
</evidence>
<dbReference type="InterPro" id="IPR011464">
    <property type="entry name" value="DUF1570"/>
</dbReference>
<dbReference type="HOGENOM" id="CLU_514509_0_0_7"/>
<dbReference type="PROSITE" id="PS51257">
    <property type="entry name" value="PROKAR_LIPOPROTEIN"/>
    <property type="match status" value="1"/>
</dbReference>
<protein>
    <recommendedName>
        <fullName evidence="1">DUF1570 domain-containing protein</fullName>
    </recommendedName>
</protein>
<accession>L7TY55</accession>
<evidence type="ECO:0000259" key="1">
    <source>
        <dbReference type="Pfam" id="PF07607"/>
    </source>
</evidence>
<sequence>MREAAPIMSMSPLSIAVLGLLVSTGCASSRALCPAEGGRVWSEVRSEHFRLHTNLSPEVAAQSAAELEKLRRAVLLAWGSDFNPQGSLDVILLRNTSELAEFTQGRFVGFVTATERGPLLVMSGEGYVLDNGPEQQLQTHELAHYLSQHVLLRQPRWLAEGLAQYLQTTHIKPSTQEAVLGRVNTQSRNYVTQHGWLDIDELWEWDQKELLNEAENQQHYASAWLWVHYLINMHTDRFDEFQTRLARAEDPRRAFEVSFQGVSDLRGDVRTYLMSGRSSFLTLPLPPVSTQVQVRELGGAEVHANRGLLFLRAPGELTQAQRQEKARAELAQALSEDPHNVSATLLAAQLSTSPEEHLARARELVKAHPEDGRAWDLLAELLQGRSETQTQEQARESAARLMPHDSRVLASLAQHYAMTLQPAKGLPSAKRAVELSPGSPFALAIQAALFLQVDRCAEAIAFQRRAVDMAHEAYAPVFRKELRDRLQTFVKQCATRTEKPTP</sequence>
<dbReference type="SUPFAM" id="SSF48452">
    <property type="entry name" value="TPR-like"/>
    <property type="match status" value="1"/>
</dbReference>
<dbReference type="STRING" id="1278073.MYSTI_00067"/>
<organism evidence="2 3">
    <name type="scientific">Myxococcus stipitatus (strain DSM 14675 / JCM 12634 / Mx s8)</name>
    <dbReference type="NCBI Taxonomy" id="1278073"/>
    <lineage>
        <taxon>Bacteria</taxon>
        <taxon>Pseudomonadati</taxon>
        <taxon>Myxococcota</taxon>
        <taxon>Myxococcia</taxon>
        <taxon>Myxococcales</taxon>
        <taxon>Cystobacterineae</taxon>
        <taxon>Myxococcaceae</taxon>
        <taxon>Myxococcus</taxon>
    </lineage>
</organism>
<proteinExistence type="predicted"/>
<feature type="domain" description="DUF1570" evidence="1">
    <location>
        <begin position="152"/>
        <end position="246"/>
    </location>
</feature>
<dbReference type="eggNOG" id="COG4235">
    <property type="taxonomic scope" value="Bacteria"/>
</dbReference>
<dbReference type="EMBL" id="CP004025">
    <property type="protein sequence ID" value="AGC41426.1"/>
    <property type="molecule type" value="Genomic_DNA"/>
</dbReference>
<dbReference type="Proteomes" id="UP000011131">
    <property type="component" value="Chromosome"/>
</dbReference>